<sequence length="450" mass="51751">MSRLSIYNFPSKHLAMNRFDRQLRLWGTHGQQRVEAGRVCVVGSSALSTEILKNLMLPGVRDLTLIGLKSESYIQDQFWDFASWNIVQMDWDANRMKCSKFWECYALVIITTGNAEVRDILRRVRMPPTLLCRVSKFHGFLTFVSSEPHFVIEAHRQHQTADLRLDRPRDQLSSFYCNLPRDPLSFSEWPFAAVLYQARKLALQEKASLKPLNREVLRHHISLMQDELSKNGQSPNLSEAYRFAYLALQNSQHIPENVRECLLLKDKPCTLPYNQNFQNLLRALCKYMSLPHSDGQLPVSGAIPDMESSSKIYNALRRTYMEVAATDASIFGSLILPIAPQFPLDQINLFCKNSRHIRVVSPVKNISTLYDFQGPKSNDTPPVLVFRSLLDMPNDETLDKEHRWKYYPVISAMAGFVAQETTKILTHQFVPIDNTMVYNGMSNEVSVFRI</sequence>
<keyword evidence="2" id="KW-1185">Reference proteome</keyword>
<dbReference type="OrthoDB" id="1708823at2759"/>
<dbReference type="Gene3D" id="3.40.50.720">
    <property type="entry name" value="NAD(P)-binding Rossmann-like Domain"/>
    <property type="match status" value="2"/>
</dbReference>
<evidence type="ECO:0000313" key="1">
    <source>
        <dbReference type="EMBL" id="SCU81116.1"/>
    </source>
</evidence>
<name>A0A1G4IVZ6_9SACH</name>
<protein>
    <submittedName>
        <fullName evidence="1">LANO_0B02058g1_1</fullName>
    </submittedName>
</protein>
<reference evidence="2" key="1">
    <citation type="submission" date="2016-03" db="EMBL/GenBank/DDBJ databases">
        <authorList>
            <person name="Devillers Hugo."/>
        </authorList>
    </citation>
    <scope>NUCLEOTIDE SEQUENCE [LARGE SCALE GENOMIC DNA]</scope>
</reference>
<dbReference type="EMBL" id="LT598450">
    <property type="protein sequence ID" value="SCU81116.1"/>
    <property type="molecule type" value="Genomic_DNA"/>
</dbReference>
<dbReference type="GO" id="GO:0019781">
    <property type="term" value="F:NEDD8 activating enzyme activity"/>
    <property type="evidence" value="ECO:0007669"/>
    <property type="project" value="TreeGrafter"/>
</dbReference>
<accession>A0A1G4IVZ6</accession>
<dbReference type="GO" id="GO:0045116">
    <property type="term" value="P:protein neddylation"/>
    <property type="evidence" value="ECO:0007669"/>
    <property type="project" value="TreeGrafter"/>
</dbReference>
<dbReference type="Proteomes" id="UP000189911">
    <property type="component" value="Chromosome B"/>
</dbReference>
<organism evidence="1 2">
    <name type="scientific">Lachancea nothofagi CBS 11611</name>
    <dbReference type="NCBI Taxonomy" id="1266666"/>
    <lineage>
        <taxon>Eukaryota</taxon>
        <taxon>Fungi</taxon>
        <taxon>Dikarya</taxon>
        <taxon>Ascomycota</taxon>
        <taxon>Saccharomycotina</taxon>
        <taxon>Saccharomycetes</taxon>
        <taxon>Saccharomycetales</taxon>
        <taxon>Saccharomycetaceae</taxon>
        <taxon>Lachancea</taxon>
    </lineage>
</organism>
<dbReference type="SUPFAM" id="SSF69572">
    <property type="entry name" value="Activating enzymes of the ubiquitin-like proteins"/>
    <property type="match status" value="1"/>
</dbReference>
<dbReference type="GO" id="GO:0005737">
    <property type="term" value="C:cytoplasm"/>
    <property type="evidence" value="ECO:0007669"/>
    <property type="project" value="TreeGrafter"/>
</dbReference>
<dbReference type="PANTHER" id="PTHR10953">
    <property type="entry name" value="UBIQUITIN-ACTIVATING ENZYME E1"/>
    <property type="match status" value="1"/>
</dbReference>
<evidence type="ECO:0000313" key="2">
    <source>
        <dbReference type="Proteomes" id="UP000189911"/>
    </source>
</evidence>
<dbReference type="InterPro" id="IPR045886">
    <property type="entry name" value="ThiF/MoeB/HesA"/>
</dbReference>
<dbReference type="InterPro" id="IPR035985">
    <property type="entry name" value="Ubiquitin-activating_enz"/>
</dbReference>
<dbReference type="AlphaFoldDB" id="A0A1G4IVZ6"/>
<dbReference type="PANTHER" id="PTHR10953:SF29">
    <property type="entry name" value="NEDD8-ACTIVATING ENZYME E1 REGULATORY SUBUNIT"/>
    <property type="match status" value="1"/>
</dbReference>
<gene>
    <name evidence="1" type="ORF">LANO_0B02058G</name>
</gene>
<proteinExistence type="predicted"/>